<dbReference type="Gene3D" id="2.40.30.30">
    <property type="entry name" value="Riboflavin kinase-like"/>
    <property type="match status" value="1"/>
</dbReference>
<keyword evidence="3" id="KW-0288">FMN</keyword>
<keyword evidence="2" id="KW-0285">Flavoprotein</keyword>
<dbReference type="PANTHER" id="PTHR22749:SF6">
    <property type="entry name" value="RIBOFLAVIN KINASE"/>
    <property type="match status" value="1"/>
</dbReference>
<evidence type="ECO:0000256" key="1">
    <source>
        <dbReference type="ARBA" id="ARBA00012105"/>
    </source>
</evidence>
<keyword evidence="9" id="KW-0418">Kinase</keyword>
<organism evidence="9 10">
    <name type="scientific">Bacillus subtilis subsp. subtilis</name>
    <dbReference type="NCBI Taxonomy" id="135461"/>
    <lineage>
        <taxon>Bacteria</taxon>
        <taxon>Bacillati</taxon>
        <taxon>Bacillota</taxon>
        <taxon>Bacilli</taxon>
        <taxon>Bacillales</taxon>
        <taxon>Bacillaceae</taxon>
        <taxon>Bacillus</taxon>
    </lineage>
</organism>
<feature type="domain" description="Riboflavin kinase" evidence="8">
    <location>
        <begin position="1"/>
        <end position="120"/>
    </location>
</feature>
<proteinExistence type="predicted"/>
<dbReference type="InterPro" id="IPR023465">
    <property type="entry name" value="Riboflavin_kinase_dom_sf"/>
</dbReference>
<dbReference type="EC" id="2.7.1.26" evidence="1"/>
<evidence type="ECO:0000313" key="9">
    <source>
        <dbReference type="EMBL" id="KIL33031.1"/>
    </source>
</evidence>
<comment type="catalytic activity">
    <reaction evidence="7">
        <text>riboflavin + ATP = FMN + ADP + H(+)</text>
        <dbReference type="Rhea" id="RHEA:14357"/>
        <dbReference type="ChEBI" id="CHEBI:15378"/>
        <dbReference type="ChEBI" id="CHEBI:30616"/>
        <dbReference type="ChEBI" id="CHEBI:57986"/>
        <dbReference type="ChEBI" id="CHEBI:58210"/>
        <dbReference type="ChEBI" id="CHEBI:456216"/>
        <dbReference type="EC" id="2.7.1.26"/>
    </reaction>
</comment>
<evidence type="ECO:0000313" key="10">
    <source>
        <dbReference type="Proteomes" id="UP000031970"/>
    </source>
</evidence>
<keyword evidence="4 9" id="KW-0808">Transferase</keyword>
<dbReference type="Pfam" id="PF01687">
    <property type="entry name" value="Flavokinase"/>
    <property type="match status" value="1"/>
</dbReference>
<evidence type="ECO:0000256" key="2">
    <source>
        <dbReference type="ARBA" id="ARBA00022630"/>
    </source>
</evidence>
<evidence type="ECO:0000256" key="5">
    <source>
        <dbReference type="ARBA" id="ARBA00022741"/>
    </source>
</evidence>
<evidence type="ECO:0000256" key="4">
    <source>
        <dbReference type="ARBA" id="ARBA00022679"/>
    </source>
</evidence>
<comment type="caution">
    <text evidence="9">The sequence shown here is derived from an EMBL/GenBank/DDBJ whole genome shotgun (WGS) entry which is preliminary data.</text>
</comment>
<keyword evidence="6" id="KW-0067">ATP-binding</keyword>
<evidence type="ECO:0000256" key="3">
    <source>
        <dbReference type="ARBA" id="ARBA00022643"/>
    </source>
</evidence>
<dbReference type="AlphaFoldDB" id="A0ABD3ZXV5"/>
<dbReference type="SMART" id="SM00904">
    <property type="entry name" value="Flavokinase"/>
    <property type="match status" value="1"/>
</dbReference>
<dbReference type="PANTHER" id="PTHR22749">
    <property type="entry name" value="RIBOFLAVIN KINASE/FMN ADENYLYLTRANSFERASE"/>
    <property type="match status" value="1"/>
</dbReference>
<sequence>MTIIAGTVVKGKQLGRKLGFPTANVDAKMHGLRNGVYGVLATVNHQFHLGVMNIGVKPTVGSNLEKTLEIFLFDFHRDIYGEKIECSILFKIREERRFDSLESLTKQIKKDISCVAKRFELIGIMAPNKKESLLSHQELNLPDLCFYKKCNNLYGVNRGVYNVIDNWFFEYGITQVAYRRIYILSFLSFLKEDNPKVSSKYIRFGAGGLADKLNRFISSYVEESEENILGLGKERNICLWIIGEI</sequence>
<evidence type="ECO:0000259" key="8">
    <source>
        <dbReference type="SMART" id="SM00904"/>
    </source>
</evidence>
<dbReference type="InterPro" id="IPR023468">
    <property type="entry name" value="Riboflavin_kinase"/>
</dbReference>
<keyword evidence="5" id="KW-0547">Nucleotide-binding</keyword>
<protein>
    <recommendedName>
        <fullName evidence="1">riboflavin kinase</fullName>
        <ecNumber evidence="1">2.7.1.26</ecNumber>
    </recommendedName>
</protein>
<evidence type="ECO:0000256" key="7">
    <source>
        <dbReference type="ARBA" id="ARBA00047880"/>
    </source>
</evidence>
<dbReference type="Proteomes" id="UP000031970">
    <property type="component" value="Unassembled WGS sequence"/>
</dbReference>
<dbReference type="RefSeq" id="WP_052470536.1">
    <property type="nucleotide sequence ID" value="NZ_JSXS01000016.1"/>
</dbReference>
<dbReference type="GO" id="GO:0005524">
    <property type="term" value="F:ATP binding"/>
    <property type="evidence" value="ECO:0007669"/>
    <property type="project" value="UniProtKB-KW"/>
</dbReference>
<accession>A0ABD3ZXV5</accession>
<evidence type="ECO:0000256" key="6">
    <source>
        <dbReference type="ARBA" id="ARBA00022840"/>
    </source>
</evidence>
<dbReference type="InterPro" id="IPR015865">
    <property type="entry name" value="Riboflavin_kinase_bac/euk"/>
</dbReference>
<dbReference type="GO" id="GO:0008531">
    <property type="term" value="F:riboflavin kinase activity"/>
    <property type="evidence" value="ECO:0007669"/>
    <property type="project" value="UniProtKB-EC"/>
</dbReference>
<reference evidence="9 10" key="1">
    <citation type="submission" date="2014-11" db="EMBL/GenBank/DDBJ databases">
        <title>Draft Genome Sequences of Nine Bacillus subtilis Strains that Form Spores with High Heat-Resistance.</title>
        <authorList>
            <person name="Krawcyk A.O."/>
            <person name="Berendsen E.M."/>
            <person name="de Jong A."/>
            <person name="Holsappel S."/>
            <person name="Eijlander R.T."/>
            <person name="Wells-Bennik M."/>
            <person name="Kuipers O.P."/>
        </authorList>
    </citation>
    <scope>NUCLEOTIDE SEQUENCE [LARGE SCALE GENOMIC DNA]</scope>
    <source>
        <strain evidence="9 10">B4067</strain>
    </source>
</reference>
<gene>
    <name evidence="9" type="ORF">B4067_3250</name>
</gene>
<dbReference type="SUPFAM" id="SSF82114">
    <property type="entry name" value="Riboflavin kinase-like"/>
    <property type="match status" value="1"/>
</dbReference>
<name>A0ABD3ZXV5_BACIU</name>
<dbReference type="EMBL" id="JSXS01000016">
    <property type="protein sequence ID" value="KIL33031.1"/>
    <property type="molecule type" value="Genomic_DNA"/>
</dbReference>